<keyword evidence="2" id="KW-1185">Reference proteome</keyword>
<protein>
    <submittedName>
        <fullName evidence="1">Uncharacterized protein</fullName>
    </submittedName>
</protein>
<evidence type="ECO:0000313" key="2">
    <source>
        <dbReference type="Proteomes" id="UP000824120"/>
    </source>
</evidence>
<dbReference type="AlphaFoldDB" id="A0A9J6AQ66"/>
<comment type="caution">
    <text evidence="1">The sequence shown here is derived from an EMBL/GenBank/DDBJ whole genome shotgun (WGS) entry which is preliminary data.</text>
</comment>
<gene>
    <name evidence="1" type="ORF">H5410_011944</name>
</gene>
<reference evidence="1 2" key="1">
    <citation type="submission" date="2020-09" db="EMBL/GenBank/DDBJ databases">
        <title>De no assembly of potato wild relative species, Solanum commersonii.</title>
        <authorList>
            <person name="Cho K."/>
        </authorList>
    </citation>
    <scope>NUCLEOTIDE SEQUENCE [LARGE SCALE GENOMIC DNA]</scope>
    <source>
        <strain evidence="1">LZ3.2</strain>
        <tissue evidence="1">Leaf</tissue>
    </source>
</reference>
<proteinExistence type="predicted"/>
<name>A0A9J6AQ66_SOLCO</name>
<accession>A0A9J6AQ66</accession>
<organism evidence="1 2">
    <name type="scientific">Solanum commersonii</name>
    <name type="common">Commerson's wild potato</name>
    <name type="synonym">Commerson's nightshade</name>
    <dbReference type="NCBI Taxonomy" id="4109"/>
    <lineage>
        <taxon>Eukaryota</taxon>
        <taxon>Viridiplantae</taxon>
        <taxon>Streptophyta</taxon>
        <taxon>Embryophyta</taxon>
        <taxon>Tracheophyta</taxon>
        <taxon>Spermatophyta</taxon>
        <taxon>Magnoliopsida</taxon>
        <taxon>eudicotyledons</taxon>
        <taxon>Gunneridae</taxon>
        <taxon>Pentapetalae</taxon>
        <taxon>asterids</taxon>
        <taxon>lamiids</taxon>
        <taxon>Solanales</taxon>
        <taxon>Solanaceae</taxon>
        <taxon>Solanoideae</taxon>
        <taxon>Solaneae</taxon>
        <taxon>Solanum</taxon>
    </lineage>
</organism>
<sequence>MANGPLLLFYCFSTSLPRFPEDFSFSPTTCAAFKFLSEDFLKISICVRRSAQRENNRGTLKAAADL</sequence>
<evidence type="ECO:0000313" key="1">
    <source>
        <dbReference type="EMBL" id="KAG5626726.1"/>
    </source>
</evidence>
<dbReference type="EMBL" id="JACXVP010000002">
    <property type="protein sequence ID" value="KAG5626726.1"/>
    <property type="molecule type" value="Genomic_DNA"/>
</dbReference>
<dbReference type="Proteomes" id="UP000824120">
    <property type="component" value="Chromosome 2"/>
</dbReference>